<dbReference type="RefSeq" id="WP_126018869.1">
    <property type="nucleotide sequence ID" value="NZ_CP034437.1"/>
</dbReference>
<keyword evidence="3 6" id="KW-0963">Cytoplasm</keyword>
<dbReference type="GO" id="GO:0016872">
    <property type="term" value="F:intramolecular lyase activity"/>
    <property type="evidence" value="ECO:0007669"/>
    <property type="project" value="UniProtKB-UniRule"/>
</dbReference>
<dbReference type="GO" id="GO:0005829">
    <property type="term" value="C:cytosol"/>
    <property type="evidence" value="ECO:0007669"/>
    <property type="project" value="TreeGrafter"/>
</dbReference>
<dbReference type="Gene3D" id="3.40.1650.10">
    <property type="entry name" value="RbsD-like domain"/>
    <property type="match status" value="1"/>
</dbReference>
<dbReference type="UniPathway" id="UPA00916">
    <property type="reaction ID" value="UER00888"/>
</dbReference>
<dbReference type="PANTHER" id="PTHR37831">
    <property type="entry name" value="D-RIBOSE PYRANASE"/>
    <property type="match status" value="1"/>
</dbReference>
<organism evidence="7 8">
    <name type="scientific">Paenibacillus albus</name>
    <dbReference type="NCBI Taxonomy" id="2495582"/>
    <lineage>
        <taxon>Bacteria</taxon>
        <taxon>Bacillati</taxon>
        <taxon>Bacillota</taxon>
        <taxon>Bacilli</taxon>
        <taxon>Bacillales</taxon>
        <taxon>Paenibacillaceae</taxon>
        <taxon>Paenibacillus</taxon>
    </lineage>
</organism>
<evidence type="ECO:0000256" key="1">
    <source>
        <dbReference type="ARBA" id="ARBA00000223"/>
    </source>
</evidence>
<keyword evidence="4 6" id="KW-0413">Isomerase</keyword>
<feature type="binding site" evidence="6">
    <location>
        <position position="28"/>
    </location>
    <ligand>
        <name>substrate</name>
    </ligand>
</feature>
<name>A0A3Q8X8E8_9BACL</name>
<sequence>MKKSPLLHPELSKLIAELGHLDELVICDSGYPIPAEMKRIDLALTQGIPGFIETLQVVLNELCVQEIIIAEEMIEKSPALYNQMIALTGTELPIHEMPHQDFKAHVKAGARAVIRTGEFTPYANVSLVCGVVF</sequence>
<dbReference type="GO" id="GO:0048029">
    <property type="term" value="F:monosaccharide binding"/>
    <property type="evidence" value="ECO:0007669"/>
    <property type="project" value="InterPro"/>
</dbReference>
<comment type="subcellular location">
    <subcellularLocation>
        <location evidence="6">Cytoplasm</location>
    </subcellularLocation>
</comment>
<dbReference type="PANTHER" id="PTHR37831:SF1">
    <property type="entry name" value="D-RIBOSE PYRANASE"/>
    <property type="match status" value="1"/>
</dbReference>
<dbReference type="EMBL" id="CP034437">
    <property type="protein sequence ID" value="AZN42829.1"/>
    <property type="molecule type" value="Genomic_DNA"/>
</dbReference>
<evidence type="ECO:0000256" key="5">
    <source>
        <dbReference type="ARBA" id="ARBA00023277"/>
    </source>
</evidence>
<feature type="binding site" evidence="6">
    <location>
        <begin position="122"/>
        <end position="124"/>
    </location>
    <ligand>
        <name>substrate</name>
    </ligand>
</feature>
<evidence type="ECO:0000256" key="4">
    <source>
        <dbReference type="ARBA" id="ARBA00023235"/>
    </source>
</evidence>
<feature type="binding site" evidence="6">
    <location>
        <position position="99"/>
    </location>
    <ligand>
        <name>substrate</name>
    </ligand>
</feature>
<dbReference type="InterPro" id="IPR007721">
    <property type="entry name" value="RbsD_FucU"/>
</dbReference>
<dbReference type="Proteomes" id="UP000272528">
    <property type="component" value="Chromosome"/>
</dbReference>
<evidence type="ECO:0000313" key="7">
    <source>
        <dbReference type="EMBL" id="AZN42829.1"/>
    </source>
</evidence>
<dbReference type="OrthoDB" id="9805009at2"/>
<dbReference type="InterPro" id="IPR023750">
    <property type="entry name" value="RbsD-like_sf"/>
</dbReference>
<dbReference type="Pfam" id="PF05025">
    <property type="entry name" value="RbsD_FucU"/>
    <property type="match status" value="1"/>
</dbReference>
<dbReference type="GO" id="GO:0062193">
    <property type="term" value="F:D-ribose pyranase activity"/>
    <property type="evidence" value="ECO:0007669"/>
    <property type="project" value="UniProtKB-EC"/>
</dbReference>
<dbReference type="GO" id="GO:0019303">
    <property type="term" value="P:D-ribose catabolic process"/>
    <property type="evidence" value="ECO:0007669"/>
    <property type="project" value="UniProtKB-UniRule"/>
</dbReference>
<comment type="pathway">
    <text evidence="6">Carbohydrate metabolism; D-ribose degradation; D-ribose 5-phosphate from beta-D-ribopyranose: step 1/2.</text>
</comment>
<accession>A0A3Q8X8E8</accession>
<dbReference type="SUPFAM" id="SSF102546">
    <property type="entry name" value="RbsD-like"/>
    <property type="match status" value="1"/>
</dbReference>
<dbReference type="EC" id="5.4.99.62" evidence="2 6"/>
<dbReference type="HAMAP" id="MF_01661">
    <property type="entry name" value="D_rib_pyranase"/>
    <property type="match status" value="1"/>
</dbReference>
<evidence type="ECO:0000256" key="6">
    <source>
        <dbReference type="HAMAP-Rule" id="MF_01661"/>
    </source>
</evidence>
<comment type="subunit">
    <text evidence="6">Homodecamer.</text>
</comment>
<dbReference type="KEGG" id="palb:EJC50_26410"/>
<feature type="active site" description="Proton donor" evidence="6">
    <location>
        <position position="20"/>
    </location>
</feature>
<protein>
    <recommendedName>
        <fullName evidence="2 6">D-ribose pyranase</fullName>
        <ecNumber evidence="2 6">5.4.99.62</ecNumber>
    </recommendedName>
</protein>
<gene>
    <name evidence="6" type="primary">rbsD</name>
    <name evidence="7" type="ORF">EJC50_26410</name>
</gene>
<comment type="function">
    <text evidence="6">Catalyzes the interconversion of beta-pyran and beta-furan forms of D-ribose.</text>
</comment>
<comment type="catalytic activity">
    <reaction evidence="1 6">
        <text>beta-D-ribopyranose = beta-D-ribofuranose</text>
        <dbReference type="Rhea" id="RHEA:25432"/>
        <dbReference type="ChEBI" id="CHEBI:27476"/>
        <dbReference type="ChEBI" id="CHEBI:47002"/>
        <dbReference type="EC" id="5.4.99.62"/>
    </reaction>
</comment>
<comment type="similarity">
    <text evidence="6">Belongs to the RbsD / FucU family. RbsD subfamily.</text>
</comment>
<evidence type="ECO:0000313" key="8">
    <source>
        <dbReference type="Proteomes" id="UP000272528"/>
    </source>
</evidence>
<evidence type="ECO:0000256" key="2">
    <source>
        <dbReference type="ARBA" id="ARBA00012862"/>
    </source>
</evidence>
<evidence type="ECO:0000256" key="3">
    <source>
        <dbReference type="ARBA" id="ARBA00022490"/>
    </source>
</evidence>
<reference evidence="8" key="1">
    <citation type="submission" date="2018-12" db="EMBL/GenBank/DDBJ databases">
        <title>Genome sequence of Peanibacillus sp.</title>
        <authorList>
            <person name="Subramani G."/>
            <person name="Srinivasan S."/>
            <person name="Kim M.K."/>
        </authorList>
    </citation>
    <scope>NUCLEOTIDE SEQUENCE [LARGE SCALE GENOMIC DNA]</scope>
    <source>
        <strain evidence="8">18JY67-1</strain>
    </source>
</reference>
<proteinExistence type="inferred from homology"/>
<dbReference type="NCBIfam" id="NF008761">
    <property type="entry name" value="PRK11797.1"/>
    <property type="match status" value="1"/>
</dbReference>
<dbReference type="AlphaFoldDB" id="A0A3Q8X8E8"/>
<dbReference type="InterPro" id="IPR023064">
    <property type="entry name" value="D-ribose_pyranase"/>
</dbReference>
<keyword evidence="8" id="KW-1185">Reference proteome</keyword>
<keyword evidence="5 6" id="KW-0119">Carbohydrate metabolism</keyword>